<reference evidence="2 3" key="1">
    <citation type="journal article" date="2022" name="bioRxiv">
        <title>Genomics of Preaxostyla Flagellates Illuminates Evolutionary Transitions and the Path Towards Mitochondrial Loss.</title>
        <authorList>
            <person name="Novak L.V.F."/>
            <person name="Treitli S.C."/>
            <person name="Pyrih J."/>
            <person name="Halakuc P."/>
            <person name="Pipaliya S.V."/>
            <person name="Vacek V."/>
            <person name="Brzon O."/>
            <person name="Soukal P."/>
            <person name="Eme L."/>
            <person name="Dacks J.B."/>
            <person name="Karnkowska A."/>
            <person name="Elias M."/>
            <person name="Hampl V."/>
        </authorList>
    </citation>
    <scope>NUCLEOTIDE SEQUENCE [LARGE SCALE GENOMIC DNA]</scope>
    <source>
        <strain evidence="2">NAU3</strain>
        <tissue evidence="2">Gut</tissue>
    </source>
</reference>
<feature type="compositionally biased region" description="Pro residues" evidence="1">
    <location>
        <begin position="1"/>
        <end position="20"/>
    </location>
</feature>
<evidence type="ECO:0000313" key="3">
    <source>
        <dbReference type="Proteomes" id="UP001281761"/>
    </source>
</evidence>
<organism evidence="2 3">
    <name type="scientific">Blattamonas nauphoetae</name>
    <dbReference type="NCBI Taxonomy" id="2049346"/>
    <lineage>
        <taxon>Eukaryota</taxon>
        <taxon>Metamonada</taxon>
        <taxon>Preaxostyla</taxon>
        <taxon>Oxymonadida</taxon>
        <taxon>Blattamonas</taxon>
    </lineage>
</organism>
<sequence>MTEPASPSPTTPLPYSPPSLPSKLTQQHIPSPLFSTTLSSSAPAVGSFVAVHSTGTSVSTAALPAVNEADDVMCVGQNASDCGDGVASREVGCVDVLSASFHITVFACAASLNSANSNLVLLSFVAVVGSGEE</sequence>
<protein>
    <submittedName>
        <fullName evidence="2">Uncharacterized protein</fullName>
    </submittedName>
</protein>
<proteinExistence type="predicted"/>
<evidence type="ECO:0000256" key="1">
    <source>
        <dbReference type="SAM" id="MobiDB-lite"/>
    </source>
</evidence>
<dbReference type="EMBL" id="JARBJD010000082">
    <property type="protein sequence ID" value="KAK2954149.1"/>
    <property type="molecule type" value="Genomic_DNA"/>
</dbReference>
<gene>
    <name evidence="2" type="ORF">BLNAU_10966</name>
</gene>
<evidence type="ECO:0000313" key="2">
    <source>
        <dbReference type="EMBL" id="KAK2954149.1"/>
    </source>
</evidence>
<feature type="region of interest" description="Disordered" evidence="1">
    <location>
        <begin position="1"/>
        <end position="27"/>
    </location>
</feature>
<accession>A0ABQ9XR74</accession>
<comment type="caution">
    <text evidence="2">The sequence shown here is derived from an EMBL/GenBank/DDBJ whole genome shotgun (WGS) entry which is preliminary data.</text>
</comment>
<dbReference type="Proteomes" id="UP001281761">
    <property type="component" value="Unassembled WGS sequence"/>
</dbReference>
<keyword evidence="3" id="KW-1185">Reference proteome</keyword>
<name>A0ABQ9XR74_9EUKA</name>